<gene>
    <name evidence="2" type="ORF">Rhopal_001435-T1</name>
</gene>
<sequence>MASSPRPRERTLAVLFAPDNVLGASHARHIVVEAGFALVAEAELAGEELEEAGLDLGLGVGEAAQVDEAGEKRHTVWALEREDAVTKLKELKAGLLATDCPNLRVFAAPSVAAAKMALDSLFSSLPSSPAPASPASRSFPSSENAKKPFALSNLAFQPSEQLATPTKPTARQYSPSVEKALFELEQREEAERLRKLSRSSRGSAGSTQKTEARDGEQSIAAQGAHEKRVFTAHSPEPSDDEVEVPAQSAGDERGAKEESLSATAGEAFPELDEDDETHLDSPLAASSTRAAPSVVCASSVLSASSTPSFTSSTSFRARPAPSSTPSVQPRLTKAAALRLGISLPPSTPRRSTVSSAPASELDGGESTASRSQSRASGPRASVVPTPRSLAAPTIAPRMTKAASLRTSLDPSAAEAIKKPLRAPPSVKRQSISTAERAAMDRAARRQSAAAASTPAKAAPQVEVRMSRAAMLRQGIQPPPPTTSTKPRQSVSTTALPSNRRESVSADLKALREPALTPRMSKAATLRLGGTVAIPSLARTSSSATSGSAARPATALVTSIGAASSAMSQNAPRPASVASSHRSSVSTSAQPHKPVSSLKPAAVTPRLNKAAELRQQAKLAATAGAW</sequence>
<feature type="compositionally biased region" description="Low complexity" evidence="1">
    <location>
        <begin position="348"/>
        <end position="357"/>
    </location>
</feature>
<feature type="compositionally biased region" description="Low complexity" evidence="1">
    <location>
        <begin position="445"/>
        <end position="458"/>
    </location>
</feature>
<feature type="region of interest" description="Disordered" evidence="1">
    <location>
        <begin position="566"/>
        <end position="608"/>
    </location>
</feature>
<feature type="compositionally biased region" description="Basic and acidic residues" evidence="1">
    <location>
        <begin position="498"/>
        <end position="511"/>
    </location>
</feature>
<evidence type="ECO:0008006" key="4">
    <source>
        <dbReference type="Google" id="ProtNLM"/>
    </source>
</evidence>
<comment type="caution">
    <text evidence="2">The sequence shown here is derived from an EMBL/GenBank/DDBJ whole genome shotgun (WGS) entry which is preliminary data.</text>
</comment>
<reference evidence="2 3" key="1">
    <citation type="submission" date="2021-12" db="EMBL/GenBank/DDBJ databases">
        <title>High titer production of polyol ester of fatty acids by Rhodotorula paludigena BS15 towards product separation-free biomass refinery.</title>
        <authorList>
            <person name="Mano J."/>
            <person name="Ono H."/>
            <person name="Tanaka T."/>
            <person name="Naito K."/>
            <person name="Sushida H."/>
            <person name="Ike M."/>
            <person name="Tokuyasu K."/>
            <person name="Kitaoka M."/>
        </authorList>
    </citation>
    <scope>NUCLEOTIDE SEQUENCE [LARGE SCALE GENOMIC DNA]</scope>
    <source>
        <strain evidence="2 3">BS15</strain>
    </source>
</reference>
<feature type="compositionally biased region" description="Low complexity" evidence="1">
    <location>
        <begin position="570"/>
        <end position="588"/>
    </location>
</feature>
<name>A0AAV5GF06_9BASI</name>
<protein>
    <recommendedName>
        <fullName evidence="4">Proteophosphoglycan ppg4</fullName>
    </recommendedName>
</protein>
<proteinExistence type="predicted"/>
<feature type="compositionally biased region" description="Polar residues" evidence="1">
    <location>
        <begin position="366"/>
        <end position="375"/>
    </location>
</feature>
<dbReference type="Proteomes" id="UP001342314">
    <property type="component" value="Unassembled WGS sequence"/>
</dbReference>
<feature type="region of interest" description="Disordered" evidence="1">
    <location>
        <begin position="125"/>
        <end position="144"/>
    </location>
</feature>
<organism evidence="2 3">
    <name type="scientific">Rhodotorula paludigena</name>
    <dbReference type="NCBI Taxonomy" id="86838"/>
    <lineage>
        <taxon>Eukaryota</taxon>
        <taxon>Fungi</taxon>
        <taxon>Dikarya</taxon>
        <taxon>Basidiomycota</taxon>
        <taxon>Pucciniomycotina</taxon>
        <taxon>Microbotryomycetes</taxon>
        <taxon>Sporidiobolales</taxon>
        <taxon>Sporidiobolaceae</taxon>
        <taxon>Rhodotorula</taxon>
    </lineage>
</organism>
<evidence type="ECO:0000313" key="2">
    <source>
        <dbReference type="EMBL" id="GJN88469.1"/>
    </source>
</evidence>
<evidence type="ECO:0000313" key="3">
    <source>
        <dbReference type="Proteomes" id="UP001342314"/>
    </source>
</evidence>
<accession>A0AAV5GF06</accession>
<feature type="region of interest" description="Disordered" evidence="1">
    <location>
        <begin position="156"/>
        <end position="175"/>
    </location>
</feature>
<feature type="compositionally biased region" description="Low complexity" evidence="1">
    <location>
        <begin position="133"/>
        <end position="142"/>
    </location>
</feature>
<feature type="compositionally biased region" description="Polar residues" evidence="1">
    <location>
        <begin position="482"/>
        <end position="496"/>
    </location>
</feature>
<feature type="compositionally biased region" description="Basic and acidic residues" evidence="1">
    <location>
        <begin position="250"/>
        <end position="259"/>
    </location>
</feature>
<evidence type="ECO:0000256" key="1">
    <source>
        <dbReference type="SAM" id="MobiDB-lite"/>
    </source>
</evidence>
<dbReference type="EMBL" id="BQKY01000003">
    <property type="protein sequence ID" value="GJN88469.1"/>
    <property type="molecule type" value="Genomic_DNA"/>
</dbReference>
<feature type="region of interest" description="Disordered" evidence="1">
    <location>
        <begin position="192"/>
        <end position="515"/>
    </location>
</feature>
<keyword evidence="3" id="KW-1185">Reference proteome</keyword>
<dbReference type="AlphaFoldDB" id="A0AAV5GF06"/>
<feature type="compositionally biased region" description="Low complexity" evidence="1">
    <location>
        <begin position="289"/>
        <end position="319"/>
    </location>
</feature>